<gene>
    <name evidence="1" type="ORF">SAMN04488494_2613</name>
</gene>
<protein>
    <recommendedName>
        <fullName evidence="3">Lipoprotein</fullName>
    </recommendedName>
</protein>
<evidence type="ECO:0008006" key="3">
    <source>
        <dbReference type="Google" id="ProtNLM"/>
    </source>
</evidence>
<proteinExistence type="predicted"/>
<sequence>MTKKTNFGFIAIVTTLLVTIMLSSCSHDKYLYSEEKVEQNYNEKYAAAFEKAFGKVGSNVDWGFSSKRANTRALTRAAGTYASYKGNLQPTITFPTDCDASNFLDAVPAGVNQLSPNGAGAGTYFIDAETQAVSTWSGASTIYVTGTVDLSDGDTNAVTPKFAPDYRSEIYLIQGATLRLGEASATTLNVAGIYIAEGATLETTGVLTANNSTKVYNHGTIRVGTFATNQSGMLYNVGTLQAANVNAESNNSRIVNDGIINSTTVTVNAGAVQNNAEWTVTDTTKVNSNNSGWVNNGHWTTNYYAYIGGSENVINNCFLEVIHDFEMNISSAEGAFKIDAGCGVLTENFYGGRDSSTDAVSGPFKILMGANAVFVVEKTAQFESGTAGNAGYGIYGISPDGYAVFQAKDIVRDAYLASINSHGAITYGGNLYISAETHFAQGDCGNNQTVIYEQDGFSLANNLYAAGFKSGKPNITIPETPCNPSFIGGSTPLYRVIAEDLSASEAGDFDFNDVVFDVVKAEGGKTTLRLICAGGVLPLRVMGIEVHGLFGETTPNEKGEYKMYNTGAGPNVDPVEFEITGEYTTPEQIKNIRIEVSKNGSWMELQATRGEAACKILVDDTFVPVPERRNIANENKKFTDYVQGTFVDEFWWK</sequence>
<dbReference type="AlphaFoldDB" id="A0A1M7LLN1"/>
<dbReference type="RefSeq" id="WP_073046598.1">
    <property type="nucleotide sequence ID" value="NZ_FRCJ01000006.1"/>
</dbReference>
<dbReference type="PROSITE" id="PS51257">
    <property type="entry name" value="PROKAR_LIPOPROTEIN"/>
    <property type="match status" value="1"/>
</dbReference>
<organism evidence="1 2">
    <name type="scientific">Xylanibacter ruminicola</name>
    <name type="common">Prevotella ruminicola</name>
    <dbReference type="NCBI Taxonomy" id="839"/>
    <lineage>
        <taxon>Bacteria</taxon>
        <taxon>Pseudomonadati</taxon>
        <taxon>Bacteroidota</taxon>
        <taxon>Bacteroidia</taxon>
        <taxon>Bacteroidales</taxon>
        <taxon>Prevotellaceae</taxon>
        <taxon>Xylanibacter</taxon>
    </lineage>
</organism>
<reference evidence="1 2" key="1">
    <citation type="submission" date="2016-11" db="EMBL/GenBank/DDBJ databases">
        <authorList>
            <person name="Jaros S."/>
            <person name="Januszkiewicz K."/>
            <person name="Wedrychowicz H."/>
        </authorList>
    </citation>
    <scope>NUCLEOTIDE SEQUENCE [LARGE SCALE GENOMIC DNA]</scope>
    <source>
        <strain evidence="1 2">BPI-34</strain>
    </source>
</reference>
<evidence type="ECO:0000313" key="1">
    <source>
        <dbReference type="EMBL" id="SHM78906.1"/>
    </source>
</evidence>
<dbReference type="OrthoDB" id="1057499at2"/>
<accession>A0A1M7LLN1</accession>
<dbReference type="Proteomes" id="UP000184280">
    <property type="component" value="Unassembled WGS sequence"/>
</dbReference>
<name>A0A1M7LLN1_XYLRU</name>
<dbReference type="EMBL" id="FRCJ01000006">
    <property type="protein sequence ID" value="SHM78906.1"/>
    <property type="molecule type" value="Genomic_DNA"/>
</dbReference>
<evidence type="ECO:0000313" key="2">
    <source>
        <dbReference type="Proteomes" id="UP000184280"/>
    </source>
</evidence>